<dbReference type="InterPro" id="IPR036640">
    <property type="entry name" value="ABC1_TM_sf"/>
</dbReference>
<feature type="domain" description="ABC transporter" evidence="9">
    <location>
        <begin position="432"/>
        <end position="656"/>
    </location>
</feature>
<protein>
    <submittedName>
        <fullName evidence="11">ABC transporter ATP-binding protein</fullName>
    </submittedName>
    <submittedName>
        <fullName evidence="12">ATP-binding cassette, subfamily B/ATP-binding cassette, subfamily C</fullName>
    </submittedName>
</protein>
<evidence type="ECO:0000256" key="1">
    <source>
        <dbReference type="ARBA" id="ARBA00004651"/>
    </source>
</evidence>
<dbReference type="Gene3D" id="3.40.50.300">
    <property type="entry name" value="P-loop containing nucleotide triphosphate hydrolases"/>
    <property type="match status" value="1"/>
</dbReference>
<proteinExistence type="predicted"/>
<feature type="transmembrane region" description="Helical" evidence="8">
    <location>
        <begin position="211"/>
        <end position="236"/>
    </location>
</feature>
<dbReference type="PROSITE" id="PS50893">
    <property type="entry name" value="ABC_TRANSPORTER_2"/>
    <property type="match status" value="1"/>
</dbReference>
<evidence type="ECO:0000259" key="9">
    <source>
        <dbReference type="PROSITE" id="PS50893"/>
    </source>
</evidence>
<dbReference type="EMBL" id="JAWNFU010000005">
    <property type="protein sequence ID" value="MDY5153944.1"/>
    <property type="molecule type" value="Genomic_DNA"/>
</dbReference>
<dbReference type="SUPFAM" id="SSF52540">
    <property type="entry name" value="P-loop containing nucleoside triphosphate hydrolases"/>
    <property type="match status" value="1"/>
</dbReference>
<feature type="domain" description="ABC transmembrane type-1" evidence="10">
    <location>
        <begin position="85"/>
        <end position="347"/>
    </location>
</feature>
<feature type="transmembrane region" description="Helical" evidence="8">
    <location>
        <begin position="242"/>
        <end position="262"/>
    </location>
</feature>
<keyword evidence="4 12" id="KW-0067">ATP-binding</keyword>
<dbReference type="CDD" id="cd03228">
    <property type="entry name" value="ABCC_MRP_Like"/>
    <property type="match status" value="1"/>
</dbReference>
<dbReference type="Pfam" id="PF00005">
    <property type="entry name" value="ABC_tran"/>
    <property type="match status" value="1"/>
</dbReference>
<evidence type="ECO:0000313" key="11">
    <source>
        <dbReference type="EMBL" id="MDY5153944.1"/>
    </source>
</evidence>
<evidence type="ECO:0000256" key="8">
    <source>
        <dbReference type="SAM" id="Phobius"/>
    </source>
</evidence>
<keyword evidence="3" id="KW-0547">Nucleotide-binding</keyword>
<dbReference type="Proteomes" id="UP000182744">
    <property type="component" value="Unassembled WGS sequence"/>
</dbReference>
<keyword evidence="2 8" id="KW-0812">Transmembrane</keyword>
<dbReference type="GO" id="GO:0005886">
    <property type="term" value="C:plasma membrane"/>
    <property type="evidence" value="ECO:0007669"/>
    <property type="project" value="UniProtKB-SubCell"/>
</dbReference>
<evidence type="ECO:0000259" key="10">
    <source>
        <dbReference type="PROSITE" id="PS50929"/>
    </source>
</evidence>
<dbReference type="InterPro" id="IPR011527">
    <property type="entry name" value="ABC1_TM_dom"/>
</dbReference>
<feature type="transmembrane region" description="Helical" evidence="8">
    <location>
        <begin position="137"/>
        <end position="155"/>
    </location>
</feature>
<name>A0A1G6ZQW4_9ACTO</name>
<evidence type="ECO:0000256" key="2">
    <source>
        <dbReference type="ARBA" id="ARBA00022692"/>
    </source>
</evidence>
<evidence type="ECO:0000256" key="7">
    <source>
        <dbReference type="SAM" id="MobiDB-lite"/>
    </source>
</evidence>
<organism evidence="12 13">
    <name type="scientific">Actinobaculum suis</name>
    <dbReference type="NCBI Taxonomy" id="1657"/>
    <lineage>
        <taxon>Bacteria</taxon>
        <taxon>Bacillati</taxon>
        <taxon>Actinomycetota</taxon>
        <taxon>Actinomycetes</taxon>
        <taxon>Actinomycetales</taxon>
        <taxon>Actinomycetaceae</taxon>
        <taxon>Actinobaculum</taxon>
    </lineage>
</organism>
<dbReference type="Pfam" id="PF00664">
    <property type="entry name" value="ABC_membrane"/>
    <property type="match status" value="1"/>
</dbReference>
<reference evidence="13" key="1">
    <citation type="submission" date="2016-10" db="EMBL/GenBank/DDBJ databases">
        <authorList>
            <person name="Varghese N."/>
        </authorList>
    </citation>
    <scope>NUCLEOTIDE SEQUENCE [LARGE SCALE GENOMIC DNA]</scope>
    <source>
        <strain evidence="13">DSM 20639</strain>
    </source>
</reference>
<evidence type="ECO:0000313" key="13">
    <source>
        <dbReference type="Proteomes" id="UP000182744"/>
    </source>
</evidence>
<dbReference type="InterPro" id="IPR003593">
    <property type="entry name" value="AAA+_ATPase"/>
</dbReference>
<feature type="compositionally biased region" description="Low complexity" evidence="7">
    <location>
        <begin position="7"/>
        <end position="45"/>
    </location>
</feature>
<feature type="transmembrane region" description="Helical" evidence="8">
    <location>
        <begin position="95"/>
        <end position="117"/>
    </location>
</feature>
<keyword evidence="6 8" id="KW-0472">Membrane</keyword>
<dbReference type="PANTHER" id="PTHR43394">
    <property type="entry name" value="ATP-DEPENDENT PERMEASE MDL1, MITOCHONDRIAL"/>
    <property type="match status" value="1"/>
</dbReference>
<dbReference type="GO" id="GO:0005524">
    <property type="term" value="F:ATP binding"/>
    <property type="evidence" value="ECO:0007669"/>
    <property type="project" value="UniProtKB-KW"/>
</dbReference>
<dbReference type="RefSeq" id="WP_218122529.1">
    <property type="nucleotide sequence ID" value="NZ_FNAU01000001.1"/>
</dbReference>
<gene>
    <name evidence="11" type="ORF">R6G71_07810</name>
    <name evidence="12" type="ORF">SAMN05421878_101221</name>
</gene>
<evidence type="ECO:0000256" key="6">
    <source>
        <dbReference type="ARBA" id="ARBA00023136"/>
    </source>
</evidence>
<dbReference type="Proteomes" id="UP001273799">
    <property type="component" value="Unassembled WGS sequence"/>
</dbReference>
<evidence type="ECO:0000313" key="12">
    <source>
        <dbReference type="EMBL" id="SDE04911.1"/>
    </source>
</evidence>
<dbReference type="AlphaFoldDB" id="A0A1G6ZQW4"/>
<reference evidence="12" key="2">
    <citation type="submission" date="2016-10" db="EMBL/GenBank/DDBJ databases">
        <authorList>
            <person name="de Groot N.N."/>
        </authorList>
    </citation>
    <scope>NUCLEOTIDE SEQUENCE [LARGE SCALE GENOMIC DNA]</scope>
    <source>
        <strain evidence="12">DSM 20639</strain>
    </source>
</reference>
<keyword evidence="13" id="KW-1185">Reference proteome</keyword>
<accession>A0A1G6ZQW4</accession>
<sequence length="657" mass="68415">MNATHKSSAQASAQASSGNTHAAASGNMHAAAQPTAAEPAAAHPAGQPNTAESAAAQPTPSQQLSTRQLIGWLTGITKPVHGPLLISALCRAVQILADIAMFALAGYAAVAAVVGVVDPETGAGSTATGTGDGSFGFSWWIVAGIAACAVLKALFRYLEQFTGHYVAFRALEILRTYVFSKLWPKAPAVVIRQKSGDILASLTRDVDRIEVFYAHTVAPLAVAYLLTPALIIIGGITCGWKILAGAAICLLVSLCIIPYLGFSSSLRATEKLLGARADLTQHVTDTLYGMDEVLAFARAAERAEEMDEIGGQVSRHARPARFANAQRTGLNTILSAAGTISVLALGAGTVPAPCLAALALAVLRSFELPRSIEEATAALDASLAAARRLYDISQEPAAVTDGPKELGAGTAEFPQATPVSAREAELITGPAIDVENLSFTYAGAPAPVLQDVTLHVPAGGRAVILGRSGSGKSTLLHLLVRYFDPENGQICLDGEPLTQFTLDSLRRNVVEVSQRNQLLAGTIADNLRLGAPQATSAEIWQALEIAGLAAEVREMPQGVDTKVGGQGGHGRPTGYALSGGQVQRLSLARAILMRPRVLLLDEFASSLNPDLEAQIRAQLAEALPGLTIVEVSHRPEAAAGADVVAHMDRGHLCVTAQ</sequence>
<dbReference type="EMBL" id="FNAU01000001">
    <property type="protein sequence ID" value="SDE04911.1"/>
    <property type="molecule type" value="Genomic_DNA"/>
</dbReference>
<evidence type="ECO:0000256" key="3">
    <source>
        <dbReference type="ARBA" id="ARBA00022741"/>
    </source>
</evidence>
<dbReference type="GO" id="GO:0015421">
    <property type="term" value="F:ABC-type oligopeptide transporter activity"/>
    <property type="evidence" value="ECO:0007669"/>
    <property type="project" value="TreeGrafter"/>
</dbReference>
<dbReference type="PROSITE" id="PS50929">
    <property type="entry name" value="ABC_TM1F"/>
    <property type="match status" value="1"/>
</dbReference>
<evidence type="ECO:0000256" key="5">
    <source>
        <dbReference type="ARBA" id="ARBA00022989"/>
    </source>
</evidence>
<dbReference type="GO" id="GO:0016887">
    <property type="term" value="F:ATP hydrolysis activity"/>
    <property type="evidence" value="ECO:0007669"/>
    <property type="project" value="InterPro"/>
</dbReference>
<comment type="subcellular location">
    <subcellularLocation>
        <location evidence="1">Cell membrane</location>
        <topology evidence="1">Multi-pass membrane protein</topology>
    </subcellularLocation>
</comment>
<dbReference type="InterPro" id="IPR027417">
    <property type="entry name" value="P-loop_NTPase"/>
</dbReference>
<feature type="region of interest" description="Disordered" evidence="7">
    <location>
        <begin position="1"/>
        <end position="61"/>
    </location>
</feature>
<dbReference type="PANTHER" id="PTHR43394:SF1">
    <property type="entry name" value="ATP-BINDING CASSETTE SUB-FAMILY B MEMBER 10, MITOCHONDRIAL"/>
    <property type="match status" value="1"/>
</dbReference>
<dbReference type="SMART" id="SM00382">
    <property type="entry name" value="AAA"/>
    <property type="match status" value="1"/>
</dbReference>
<dbReference type="SUPFAM" id="SSF90123">
    <property type="entry name" value="ABC transporter transmembrane region"/>
    <property type="match status" value="1"/>
</dbReference>
<dbReference type="Gene3D" id="1.20.1560.10">
    <property type="entry name" value="ABC transporter type 1, transmembrane domain"/>
    <property type="match status" value="1"/>
</dbReference>
<reference evidence="11" key="3">
    <citation type="submission" date="2023-10" db="EMBL/GenBank/DDBJ databases">
        <title>Whole Genome based description of the genera Actinobaculum and Actinotignum reveals a complex phylogenetic relationship within the species included in the genus Actinotignum.</title>
        <authorList>
            <person name="Jensen C.S."/>
            <person name="Dargis R."/>
            <person name="Kemp M."/>
            <person name="Christensen J.J."/>
        </authorList>
    </citation>
    <scope>NUCLEOTIDE SEQUENCE</scope>
    <source>
        <strain evidence="11">Actinobaculum_suis_CCUG19206T</strain>
    </source>
</reference>
<keyword evidence="5 8" id="KW-1133">Transmembrane helix</keyword>
<dbReference type="InterPro" id="IPR039421">
    <property type="entry name" value="Type_1_exporter"/>
</dbReference>
<dbReference type="InterPro" id="IPR003439">
    <property type="entry name" value="ABC_transporter-like_ATP-bd"/>
</dbReference>
<feature type="compositionally biased region" description="Polar residues" evidence="7">
    <location>
        <begin position="47"/>
        <end position="61"/>
    </location>
</feature>
<evidence type="ECO:0000256" key="4">
    <source>
        <dbReference type="ARBA" id="ARBA00022840"/>
    </source>
</evidence>